<name>A0ABD2PPX2_9PLAT</name>
<accession>A0ABD2PPX2</accession>
<feature type="domain" description="AMP-dependent synthetase/ligase" evidence="6">
    <location>
        <begin position="16"/>
        <end position="110"/>
    </location>
</feature>
<evidence type="ECO:0000256" key="3">
    <source>
        <dbReference type="ARBA" id="ARBA00022832"/>
    </source>
</evidence>
<sequence length="111" mass="12574">MEIHSSLLTAFRAYLERHPNESLFGSHAKPSDPYKWISYKQFSDIFTEFGAGLVAKFDIRPNSQANLGIYGTNCVEWIAAHFGMLFYSNVAVPLYNTLGEEAIVHIVRMSK</sequence>
<evidence type="ECO:0000256" key="1">
    <source>
        <dbReference type="ARBA" id="ARBA00022598"/>
    </source>
</evidence>
<evidence type="ECO:0000256" key="2">
    <source>
        <dbReference type="ARBA" id="ARBA00022741"/>
    </source>
</evidence>
<keyword evidence="1 7" id="KW-0436">Ligase</keyword>
<dbReference type="Pfam" id="PF00501">
    <property type="entry name" value="AMP-binding"/>
    <property type="match status" value="1"/>
</dbReference>
<reference evidence="7 8" key="1">
    <citation type="submission" date="2024-11" db="EMBL/GenBank/DDBJ databases">
        <title>Adaptive evolution of stress response genes in parasites aligns with host niche diversity.</title>
        <authorList>
            <person name="Hahn C."/>
            <person name="Resl P."/>
        </authorList>
    </citation>
    <scope>NUCLEOTIDE SEQUENCE [LARGE SCALE GENOMIC DNA]</scope>
    <source>
        <strain evidence="7">EGGRZ-B1_66</strain>
        <tissue evidence="7">Body</tissue>
    </source>
</reference>
<evidence type="ECO:0000259" key="6">
    <source>
        <dbReference type="Pfam" id="PF00501"/>
    </source>
</evidence>
<keyword evidence="3" id="KW-0276">Fatty acid metabolism</keyword>
<proteinExistence type="predicted"/>
<dbReference type="AlphaFoldDB" id="A0ABD2PPX2"/>
<dbReference type="GO" id="GO:0004467">
    <property type="term" value="F:long-chain fatty acid-CoA ligase activity"/>
    <property type="evidence" value="ECO:0007669"/>
    <property type="project" value="UniProtKB-EC"/>
</dbReference>
<evidence type="ECO:0000313" key="8">
    <source>
        <dbReference type="Proteomes" id="UP001626550"/>
    </source>
</evidence>
<dbReference type="Proteomes" id="UP001626550">
    <property type="component" value="Unassembled WGS sequence"/>
</dbReference>
<dbReference type="Gene3D" id="3.40.50.12780">
    <property type="entry name" value="N-terminal domain of ligase-like"/>
    <property type="match status" value="1"/>
</dbReference>
<keyword evidence="3" id="KW-0443">Lipid metabolism</keyword>
<evidence type="ECO:0000313" key="7">
    <source>
        <dbReference type="EMBL" id="KAL3309220.1"/>
    </source>
</evidence>
<keyword evidence="8" id="KW-1185">Reference proteome</keyword>
<dbReference type="PANTHER" id="PTHR43272">
    <property type="entry name" value="LONG-CHAIN-FATTY-ACID--COA LIGASE"/>
    <property type="match status" value="1"/>
</dbReference>
<dbReference type="EMBL" id="JBJKFK010004165">
    <property type="protein sequence ID" value="KAL3309220.1"/>
    <property type="molecule type" value="Genomic_DNA"/>
</dbReference>
<evidence type="ECO:0000256" key="5">
    <source>
        <dbReference type="ARBA" id="ARBA00026121"/>
    </source>
</evidence>
<dbReference type="EC" id="6.2.1.3" evidence="5"/>
<comment type="caution">
    <text evidence="7">The sequence shown here is derived from an EMBL/GenBank/DDBJ whole genome shotgun (WGS) entry which is preliminary data.</text>
</comment>
<dbReference type="InterPro" id="IPR000873">
    <property type="entry name" value="AMP-dep_synth/lig_dom"/>
</dbReference>
<dbReference type="InterPro" id="IPR042099">
    <property type="entry name" value="ANL_N_sf"/>
</dbReference>
<organism evidence="7 8">
    <name type="scientific">Cichlidogyrus casuarinus</name>
    <dbReference type="NCBI Taxonomy" id="1844966"/>
    <lineage>
        <taxon>Eukaryota</taxon>
        <taxon>Metazoa</taxon>
        <taxon>Spiralia</taxon>
        <taxon>Lophotrochozoa</taxon>
        <taxon>Platyhelminthes</taxon>
        <taxon>Monogenea</taxon>
        <taxon>Monopisthocotylea</taxon>
        <taxon>Dactylogyridea</taxon>
        <taxon>Ancyrocephalidae</taxon>
        <taxon>Cichlidogyrus</taxon>
    </lineage>
</organism>
<dbReference type="SUPFAM" id="SSF56801">
    <property type="entry name" value="Acetyl-CoA synthetase-like"/>
    <property type="match status" value="1"/>
</dbReference>
<keyword evidence="4" id="KW-0067">ATP-binding</keyword>
<keyword evidence="2" id="KW-0547">Nucleotide-binding</keyword>
<dbReference type="PANTHER" id="PTHR43272:SF33">
    <property type="entry name" value="AMP-BINDING DOMAIN-CONTAINING PROTEIN-RELATED"/>
    <property type="match status" value="1"/>
</dbReference>
<protein>
    <recommendedName>
        <fullName evidence="5">long-chain-fatty-acid--CoA ligase</fullName>
        <ecNumber evidence="5">6.2.1.3</ecNumber>
    </recommendedName>
</protein>
<evidence type="ECO:0000256" key="4">
    <source>
        <dbReference type="ARBA" id="ARBA00022840"/>
    </source>
</evidence>
<gene>
    <name evidence="7" type="primary">ACSL5</name>
    <name evidence="7" type="ORF">Ciccas_012235</name>
</gene>
<dbReference type="GO" id="GO:0005524">
    <property type="term" value="F:ATP binding"/>
    <property type="evidence" value="ECO:0007669"/>
    <property type="project" value="UniProtKB-KW"/>
</dbReference>